<feature type="transmembrane region" description="Helical" evidence="5">
    <location>
        <begin position="858"/>
        <end position="880"/>
    </location>
</feature>
<dbReference type="InterPro" id="IPR011701">
    <property type="entry name" value="MFS"/>
</dbReference>
<feature type="transmembrane region" description="Helical" evidence="5">
    <location>
        <begin position="729"/>
        <end position="753"/>
    </location>
</feature>
<organism evidence="6 7">
    <name type="scientific">Tegillarca granosa</name>
    <name type="common">Malaysian cockle</name>
    <name type="synonym">Anadara granosa</name>
    <dbReference type="NCBI Taxonomy" id="220873"/>
    <lineage>
        <taxon>Eukaryota</taxon>
        <taxon>Metazoa</taxon>
        <taxon>Spiralia</taxon>
        <taxon>Lophotrochozoa</taxon>
        <taxon>Mollusca</taxon>
        <taxon>Bivalvia</taxon>
        <taxon>Autobranchia</taxon>
        <taxon>Pteriomorphia</taxon>
        <taxon>Arcoida</taxon>
        <taxon>Arcoidea</taxon>
        <taxon>Arcidae</taxon>
        <taxon>Tegillarca</taxon>
    </lineage>
</organism>
<evidence type="ECO:0000256" key="4">
    <source>
        <dbReference type="SAM" id="MobiDB-lite"/>
    </source>
</evidence>
<evidence type="ECO:0000313" key="6">
    <source>
        <dbReference type="EMBL" id="KAJ8310534.1"/>
    </source>
</evidence>
<feature type="transmembrane region" description="Helical" evidence="5">
    <location>
        <begin position="800"/>
        <end position="819"/>
    </location>
</feature>
<dbReference type="Proteomes" id="UP001217089">
    <property type="component" value="Unassembled WGS sequence"/>
</dbReference>
<reference evidence="6 7" key="1">
    <citation type="submission" date="2022-12" db="EMBL/GenBank/DDBJ databases">
        <title>Chromosome-level genome of Tegillarca granosa.</title>
        <authorList>
            <person name="Kim J."/>
        </authorList>
    </citation>
    <scope>NUCLEOTIDE SEQUENCE [LARGE SCALE GENOMIC DNA]</scope>
    <source>
        <strain evidence="6">Teg-2019</strain>
        <tissue evidence="6">Adductor muscle</tissue>
    </source>
</reference>
<feature type="transmembrane region" description="Helical" evidence="5">
    <location>
        <begin position="101"/>
        <end position="123"/>
    </location>
</feature>
<dbReference type="SUPFAM" id="SSF103473">
    <property type="entry name" value="MFS general substrate transporter"/>
    <property type="match status" value="2"/>
</dbReference>
<accession>A0ABQ9EZE3</accession>
<dbReference type="EMBL" id="JARBDR010000640">
    <property type="protein sequence ID" value="KAJ8310534.1"/>
    <property type="molecule type" value="Genomic_DNA"/>
</dbReference>
<evidence type="ECO:0000313" key="7">
    <source>
        <dbReference type="Proteomes" id="UP001217089"/>
    </source>
</evidence>
<proteinExistence type="predicted"/>
<feature type="transmembrane region" description="Helical" evidence="5">
    <location>
        <begin position="337"/>
        <end position="357"/>
    </location>
</feature>
<evidence type="ECO:0000256" key="5">
    <source>
        <dbReference type="SAM" id="Phobius"/>
    </source>
</evidence>
<comment type="caution">
    <text evidence="6">The sequence shown here is derived from an EMBL/GenBank/DDBJ whole genome shotgun (WGS) entry which is preliminary data.</text>
</comment>
<feature type="compositionally biased region" description="Acidic residues" evidence="4">
    <location>
        <begin position="1"/>
        <end position="11"/>
    </location>
</feature>
<feature type="transmembrane region" description="Helical" evidence="5">
    <location>
        <begin position="154"/>
        <end position="172"/>
    </location>
</feature>
<feature type="transmembrane region" description="Helical" evidence="5">
    <location>
        <begin position="679"/>
        <end position="701"/>
    </location>
</feature>
<dbReference type="InterPro" id="IPR036259">
    <property type="entry name" value="MFS_trans_sf"/>
</dbReference>
<gene>
    <name evidence="6" type="ORF">KUTeg_012399</name>
</gene>
<feature type="transmembrane region" description="Helical" evidence="5">
    <location>
        <begin position="436"/>
        <end position="458"/>
    </location>
</feature>
<feature type="transmembrane region" description="Helical" evidence="5">
    <location>
        <begin position="537"/>
        <end position="556"/>
    </location>
</feature>
<keyword evidence="2 5" id="KW-1133">Transmembrane helix</keyword>
<feature type="transmembrane region" description="Helical" evidence="5">
    <location>
        <begin position="63"/>
        <end position="81"/>
    </location>
</feature>
<feature type="transmembrane region" description="Helical" evidence="5">
    <location>
        <begin position="192"/>
        <end position="212"/>
    </location>
</feature>
<feature type="transmembrane region" description="Helical" evidence="5">
    <location>
        <begin position="563"/>
        <end position="586"/>
    </location>
</feature>
<dbReference type="PANTHER" id="PTHR23121:SF9">
    <property type="entry name" value="SODIUM-DEPENDENT GLUCOSE TRANSPORTER 1"/>
    <property type="match status" value="1"/>
</dbReference>
<feature type="compositionally biased region" description="Basic and acidic residues" evidence="4">
    <location>
        <begin position="12"/>
        <end position="32"/>
    </location>
</feature>
<feature type="region of interest" description="Disordered" evidence="4">
    <location>
        <begin position="1"/>
        <end position="47"/>
    </location>
</feature>
<feature type="transmembrane region" description="Helical" evidence="5">
    <location>
        <begin position="130"/>
        <end position="148"/>
    </location>
</feature>
<feature type="transmembrane region" description="Helical" evidence="5">
    <location>
        <begin position="825"/>
        <end position="846"/>
    </location>
</feature>
<feature type="transmembrane region" description="Helical" evidence="5">
    <location>
        <begin position="773"/>
        <end position="793"/>
    </location>
</feature>
<feature type="transmembrane region" description="Helical" evidence="5">
    <location>
        <begin position="592"/>
        <end position="615"/>
    </location>
</feature>
<keyword evidence="1 5" id="KW-0812">Transmembrane</keyword>
<feature type="transmembrane region" description="Helical" evidence="5">
    <location>
        <begin position="470"/>
        <end position="493"/>
    </location>
</feature>
<sequence>MTLPEEIEPESGDPHSERKYKEQEEPLRKAFEDENGGSAAPVDKNKNNKWQRLKHDRNYRNKFITTVYLWWSFIALGWSAGQNGPSFLDFQLITKTTFDKAAAFMTGGAVGYLTGSVIAGFLSLRVNGQLLLTLTCLGFGLLTIVKPWCSVYEVMILLNVCCGITAALQDSVGNAELLRIWGSENESYMQALHFFFAFGGILSPLATAPFLAQKLDSNSTSLKRERINLTSDIYIQISTTTQSPSFSFNTSNHTKDLKPNNVMFISFENASTTDNDSRMTNEFGESRIYIAFLITGILYISSSFLFIITYIRQKKQKKKKENKPEVKGVNHNRKLPLIMKIIVCITISVLMGTYCAIEESFSSFLTAFVVKQLGWTKQTGAYATSIFWALFCAGRFLGIFFIHIARPFLMILGSFTLLHLVFIGMIISTIREFSPGIFICSAVAGLAMSVVFPTLFSFTEEKLLPVSGKVVSLLMFSAAVGGMVNPLVMGYFMENVSPLFFCYLPLGECGWIFGQTGPSFLDILAITNTDIERGSSYVTTGFVGYLVGALCGGFLYDRLNRQMLLFVNILLCGVIAAVIPWCYIFGTMVASQTVYGLLQGAWDAMANAHLIFIWGPENGPYMQAIQFAFAVGGIISPLATAPFLLPISDEINNATYLLNNTTEDVTFVPQAEFKRSRLYIAYSITAVLCLSSALPFLVLYFQKRNSIKEQKQNDETEENEQKISTSMKCVILTNILSILGIFGVLESMAAQYIPAFCTTQLQWDKKDGSTLMSLYWVSFGIGRFSGIFLIKYIHYVKIIIIFETFLILDSAAFLLSSMYNVHVGVWIFGALIGLALSIIFPVLITWTENEMFRVTGIIAALFLLGGSSLRMVNPLLLGYLMDEVSPMYFCYLLIGYSFLCLTLCFLLHCLSRTIQKTPRYTDKEMSSHGLGFVE</sequence>
<dbReference type="Gene3D" id="1.20.1250.20">
    <property type="entry name" value="MFS general substrate transporter like domains"/>
    <property type="match status" value="4"/>
</dbReference>
<evidence type="ECO:0008006" key="8">
    <source>
        <dbReference type="Google" id="ProtNLM"/>
    </source>
</evidence>
<feature type="transmembrane region" description="Helical" evidence="5">
    <location>
        <begin position="288"/>
        <end position="311"/>
    </location>
</feature>
<feature type="transmembrane region" description="Helical" evidence="5">
    <location>
        <begin position="627"/>
        <end position="647"/>
    </location>
</feature>
<keyword evidence="7" id="KW-1185">Reference proteome</keyword>
<feature type="transmembrane region" description="Helical" evidence="5">
    <location>
        <begin position="886"/>
        <end position="910"/>
    </location>
</feature>
<protein>
    <recommendedName>
        <fullName evidence="8">Sodium-dependent glucose transporter 1</fullName>
    </recommendedName>
</protein>
<name>A0ABQ9EZE3_TEGGR</name>
<evidence type="ECO:0000256" key="2">
    <source>
        <dbReference type="ARBA" id="ARBA00022989"/>
    </source>
</evidence>
<evidence type="ECO:0000256" key="3">
    <source>
        <dbReference type="ARBA" id="ARBA00023136"/>
    </source>
</evidence>
<feature type="transmembrane region" description="Helical" evidence="5">
    <location>
        <begin position="381"/>
        <end position="402"/>
    </location>
</feature>
<keyword evidence="3 5" id="KW-0472">Membrane</keyword>
<dbReference type="PANTHER" id="PTHR23121">
    <property type="entry name" value="SODIUM-DEPENDENT GLUCOSE TRANSPORTER 1"/>
    <property type="match status" value="1"/>
</dbReference>
<feature type="transmembrane region" description="Helical" evidence="5">
    <location>
        <begin position="409"/>
        <end position="430"/>
    </location>
</feature>
<dbReference type="Pfam" id="PF07690">
    <property type="entry name" value="MFS_1"/>
    <property type="match status" value="2"/>
</dbReference>
<evidence type="ECO:0000256" key="1">
    <source>
        <dbReference type="ARBA" id="ARBA00022692"/>
    </source>
</evidence>